<name>A0A1W0X6P6_HYPEX</name>
<feature type="coiled-coil region" evidence="1">
    <location>
        <begin position="390"/>
        <end position="501"/>
    </location>
</feature>
<accession>A0A1W0X6P6</accession>
<reference evidence="4" key="1">
    <citation type="submission" date="2017-01" db="EMBL/GenBank/DDBJ databases">
        <title>Comparative genomics of anhydrobiosis in the tardigrade Hypsibius dujardini.</title>
        <authorList>
            <person name="Yoshida Y."/>
            <person name="Koutsovoulos G."/>
            <person name="Laetsch D."/>
            <person name="Stevens L."/>
            <person name="Kumar S."/>
            <person name="Horikawa D."/>
            <person name="Ishino K."/>
            <person name="Komine S."/>
            <person name="Tomita M."/>
            <person name="Blaxter M."/>
            <person name="Arakawa K."/>
        </authorList>
    </citation>
    <scope>NUCLEOTIDE SEQUENCE [LARGE SCALE GENOMIC DNA]</scope>
    <source>
        <strain evidence="4">Z151</strain>
    </source>
</reference>
<sequence length="713" mass="80607">MASFKAAQFTTFPQDSLEEYAKALDVEKARAEESERMYMVLKKIHEDCAEEFRVTQNQTQKLFGELEQRLQKSDEAGRELRRTIVEQARDISELRLTQLTPQKQEVLRLSVQAELEKQYHAKLRALHEDNTALKSKVAGLIYENSALTGDLETREVEFKRAKSDLAAKYERKLDDWKREKDAAALVVPAVDVQRHRQLQRDNEGLEVRVKAQQAEMETIRAGEAKRAEEAHATFKAQTQRVAELTLKVESLKAELDGQKRQTDALRVQVSELATANAHLHQRNELLIDEKLAFDSERESLLHRHQIELANERGKSVTEKTALKKEADSLSAEIEIIKGQLDSAKKTVELQRSTVTAKEHETQLKLNQLAQKHASDVALIEHQKHLAESNLNSAESRHEEREKVLATLTEDAKDEVRRAEAVSAGLRNELDAIKLRNNEYQRMETDFIKLTQSHASLQTEVSDLLRQIASTEKIVRAVQDEKGHLEQEIASLRNRHHEQQLDVVKAQAACEAKLQEAQIGWNEKRDSYVVYVRRQDEMLRKGKTRLVDLSEKHKALRKQQRTFRKKVAAVVFELVSVVNAKTALLDLSKGFVTPADYKSVLDELTTLKAKMTRLKSMAVPEATSLPAVPSGRVSRLASTKSISEHFDRAAEIKNSKPSANTESEDDLKELMERLKQLGLTDGQDGGDSSESSDVESLANVVSTMTKIPPAPSIG</sequence>
<organism evidence="3 4">
    <name type="scientific">Hypsibius exemplaris</name>
    <name type="common">Freshwater tardigrade</name>
    <dbReference type="NCBI Taxonomy" id="2072580"/>
    <lineage>
        <taxon>Eukaryota</taxon>
        <taxon>Metazoa</taxon>
        <taxon>Ecdysozoa</taxon>
        <taxon>Tardigrada</taxon>
        <taxon>Eutardigrada</taxon>
        <taxon>Parachela</taxon>
        <taxon>Hypsibioidea</taxon>
        <taxon>Hypsibiidae</taxon>
        <taxon>Hypsibius</taxon>
    </lineage>
</organism>
<evidence type="ECO:0000256" key="1">
    <source>
        <dbReference type="SAM" id="Coils"/>
    </source>
</evidence>
<keyword evidence="1" id="KW-0175">Coiled coil</keyword>
<dbReference type="EMBL" id="MTYJ01000013">
    <property type="protein sequence ID" value="OQV23195.1"/>
    <property type="molecule type" value="Genomic_DNA"/>
</dbReference>
<evidence type="ECO:0000313" key="4">
    <source>
        <dbReference type="Proteomes" id="UP000192578"/>
    </source>
</evidence>
<proteinExistence type="predicted"/>
<feature type="region of interest" description="Disordered" evidence="2">
    <location>
        <begin position="674"/>
        <end position="713"/>
    </location>
</feature>
<dbReference type="Proteomes" id="UP000192578">
    <property type="component" value="Unassembled WGS sequence"/>
</dbReference>
<protein>
    <submittedName>
        <fullName evidence="3">Centrosomal protein of 83 kDa</fullName>
    </submittedName>
</protein>
<feature type="coiled-coil region" evidence="1">
    <location>
        <begin position="159"/>
        <end position="268"/>
    </location>
</feature>
<feature type="compositionally biased region" description="Low complexity" evidence="2">
    <location>
        <begin position="675"/>
        <end position="690"/>
    </location>
</feature>
<feature type="coiled-coil region" evidence="1">
    <location>
        <begin position="319"/>
        <end position="346"/>
    </location>
</feature>
<keyword evidence="4" id="KW-1185">Reference proteome</keyword>
<evidence type="ECO:0000256" key="2">
    <source>
        <dbReference type="SAM" id="MobiDB-lite"/>
    </source>
</evidence>
<gene>
    <name evidence="3" type="ORF">BV898_02928</name>
</gene>
<dbReference type="OrthoDB" id="311279at2759"/>
<evidence type="ECO:0000313" key="3">
    <source>
        <dbReference type="EMBL" id="OQV23195.1"/>
    </source>
</evidence>
<comment type="caution">
    <text evidence="3">The sequence shown here is derived from an EMBL/GenBank/DDBJ whole genome shotgun (WGS) entry which is preliminary data.</text>
</comment>
<dbReference type="AlphaFoldDB" id="A0A1W0X6P6"/>